<keyword evidence="1" id="KW-1133">Transmembrane helix</keyword>
<reference evidence="2 3" key="1">
    <citation type="submission" date="2017-01" db="EMBL/GenBank/DDBJ databases">
        <authorList>
            <person name="Varghese N."/>
            <person name="Submissions S."/>
        </authorList>
    </citation>
    <scope>NUCLEOTIDE SEQUENCE [LARGE SCALE GENOMIC DNA]</scope>
    <source>
        <strain evidence="2 3">DSM 44280</strain>
    </source>
</reference>
<evidence type="ECO:0000313" key="3">
    <source>
        <dbReference type="Proteomes" id="UP000185547"/>
    </source>
</evidence>
<feature type="transmembrane region" description="Helical" evidence="1">
    <location>
        <begin position="36"/>
        <end position="53"/>
    </location>
</feature>
<dbReference type="EMBL" id="FTMH01000005">
    <property type="protein sequence ID" value="SIQ07033.1"/>
    <property type="molecule type" value="Genomic_DNA"/>
</dbReference>
<evidence type="ECO:0000313" key="2">
    <source>
        <dbReference type="EMBL" id="SIQ07033.1"/>
    </source>
</evidence>
<organism evidence="2 3">
    <name type="scientific">Corynebacterium afermentans</name>
    <dbReference type="NCBI Taxonomy" id="38286"/>
    <lineage>
        <taxon>Bacteria</taxon>
        <taxon>Bacillati</taxon>
        <taxon>Actinomycetota</taxon>
        <taxon>Actinomycetes</taxon>
        <taxon>Mycobacteriales</taxon>
        <taxon>Corynebacteriaceae</taxon>
        <taxon>Corynebacterium</taxon>
    </lineage>
</organism>
<proteinExistence type="predicted"/>
<gene>
    <name evidence="2" type="ORF">SAMN05421802_105114</name>
</gene>
<accession>A0A9X8R203</accession>
<keyword evidence="3" id="KW-1185">Reference proteome</keyword>
<dbReference type="AlphaFoldDB" id="A0A9X8R203"/>
<sequence>MVQRQKRLQEKPRYSEHMRPILEHQNDSRNPLWKRWQLWVAVPLVLLLLALGYERFSEYQVRQQIAAEKQFVDERCREEVTAYAKYPGG</sequence>
<name>A0A9X8R203_9CORY</name>
<dbReference type="Proteomes" id="UP000185547">
    <property type="component" value="Unassembled WGS sequence"/>
</dbReference>
<keyword evidence="1" id="KW-0812">Transmembrane</keyword>
<protein>
    <submittedName>
        <fullName evidence="2">Uncharacterized protein</fullName>
    </submittedName>
</protein>
<evidence type="ECO:0000256" key="1">
    <source>
        <dbReference type="SAM" id="Phobius"/>
    </source>
</evidence>
<keyword evidence="1" id="KW-0472">Membrane</keyword>
<comment type="caution">
    <text evidence="2">The sequence shown here is derived from an EMBL/GenBank/DDBJ whole genome shotgun (WGS) entry which is preliminary data.</text>
</comment>